<dbReference type="PANTHER" id="PTHR32387">
    <property type="entry name" value="WU:FJ29H11"/>
    <property type="match status" value="1"/>
</dbReference>
<reference evidence="4" key="2">
    <citation type="submission" date="2025-09" db="UniProtKB">
        <authorList>
            <consortium name="Ensembl"/>
        </authorList>
    </citation>
    <scope>IDENTIFICATION</scope>
</reference>
<dbReference type="Proteomes" id="UP000261620">
    <property type="component" value="Unplaced"/>
</dbReference>
<dbReference type="InterPro" id="IPR024975">
    <property type="entry name" value="NOV_C"/>
</dbReference>
<dbReference type="PANTHER" id="PTHR32387:SF0">
    <property type="entry name" value="PROTEIN NO VEIN"/>
    <property type="match status" value="1"/>
</dbReference>
<dbReference type="NCBIfam" id="NF047352">
    <property type="entry name" value="P_loop_sacsin"/>
    <property type="match status" value="1"/>
</dbReference>
<dbReference type="Ensembl" id="ENSMMOT00000027880.1">
    <property type="protein sequence ID" value="ENSMMOP00000027415.1"/>
    <property type="gene ID" value="ENSMMOG00000020733.1"/>
</dbReference>
<feature type="domain" description="Sacsin/Nov" evidence="3">
    <location>
        <begin position="333"/>
        <end position="433"/>
    </location>
</feature>
<feature type="region of interest" description="Disordered" evidence="1">
    <location>
        <begin position="1569"/>
        <end position="1638"/>
    </location>
</feature>
<feature type="compositionally biased region" description="Polar residues" evidence="1">
    <location>
        <begin position="1587"/>
        <end position="1613"/>
    </location>
</feature>
<dbReference type="STRING" id="94237.ENSMMOP00000027415"/>
<dbReference type="Pfam" id="PF25794">
    <property type="entry name" value="SACS"/>
    <property type="match status" value="1"/>
</dbReference>
<name>A0A3Q3XFA1_MOLML</name>
<dbReference type="InterPro" id="IPR058210">
    <property type="entry name" value="SACS/Nov_dom"/>
</dbReference>
<sequence>LVQRQRGLAGGGLSPVYYESALFAKHCKSRLAVGRLGEMSKAQALASLLSCPLLEDLSQWSQWELIFKPLHGSLKEFIERNAANTGLSTLEVTPGLLLRITSHTGDRHFSSAATSLDPVGTAGHLVSIVVADGIVNAPIALLANHMQTSLAAAVAKEGSAPVCQMTIMTNYLRVAKFLLACLTRIPTRMYQALLQQVFLEPFSCVLGQSKSKQVLINAAQSDSRHLNCLHRLGILMGITDWVKDYQKKLTPPQSQNGITHTAPVEQTKVRIQVRKTTQIRLNESPCKQTNINTGVMKNEFGIGVELSAEGQKLVQVNQERLGRSLDRLSTELYSKDTHFVLELIQNADDNSYPSEASVIPALAFVVERDCITVLNNETGFQETNIKAICDVGRSTKGKHKYGYIGQKGIGFKSVFKITDCPEIHSNGFHLRFDKSCGPMGYILPHWAEDERLVDTQPKGINHWTTKICLPLRSESHQTRNLFHDVHPSLLLFLHRLRSITIYNQVRLVTMTRKDLSDNVLEVEHTEGTERWLVVKTTLKPQKVKEDVESTELALAFQLESSNTESGVACQPQKQPVFAYLPLRSFGFRFIIQADFDIPSSREDVDRDSSWNQWLRSEIPQLFLQAMDMFTDHPVFRGLNGLCHFLHFIPLPDEVLDFFKPVAGQIIQLLKGKAFLPTLSSDGKLIYKLPSQVAVCQDAVIRDVIGGDELERHLSLSYLHPSLSGAQSTSLLTHLGVRYLRGSDVSTITTAMAKELIRVEGIHSGVCRKHERLARLLVCNFRALEHGYGDTDSVLQTLRGLPIIPLADGRVVALSKEEVFFPMETPTKKKKAQSQTGPLCALYQDVNVVHPSLLSCVEPLESQQVQELLRRLGVHELEPQELLQQHIYPSIQSNKWKSKPEAVVVSYLVFIKLHSTSSQEYSDTAVPVLTSRGLLCPANEKVHFSVEYGNINLPKTLPGYDWVVLSPCYVKTDGDVAGWRELFSRLGVGDGLIIRKERQTLIAKELAASPWSAESSTWHLNPEEGCVLDDYPCEEFHALATAQLPGSILLQQRMALLELLTTNWDTGHHYSQYLEAQVVDSDGREIKRTKSSFYHYLCVLEWVPAYRLLEGEQQERKYLPPNSVYLRSPEIARLLGTHVSYVDINASEFSRTVGKNNSNMMKISVLHSFNYCSLKELFHMLSHIHWRFYHLKEVCWADPTTMFQRYKQLTHGADSPIQEPKILAVFYNPLEGMRDFFCNKLNVDVSPNMNQYVGLLVLVCASSPIPTAEVLQDVSVLYARLETNPQPKLDHGYCSTLKGMVSDKKVFPTKDNSWVSLARKPIVPDNKELEKVFKNRKEICLLNLPPAEKKAAHRTYANPTFNERDRSLFLEICGIRRLSQCVKTEAQTENLRPCPPMQAMVRSVIPYIQRFLYHHDEMSEVYSELVENNIGKKIKRLCFGQVGKLYIRYLLDCSNGELVELQDVNCLLKDEKELYIQKDHLSAKLDICRCVCVGWQVIAYFVTQPSLNQVRRWFAGLLVHPFRIQEPVAQVEANGCFSTVQLFIWPDYNVCVTTGQADSSVVDSVMKMWSPPAGPKDQEPEKDYACMRSSQIPSGSNSCEANQPPRSSRLTDQPNSERVHPGQPNAAAPATPDTPRLPGYTSKTLLSYSAVATYPPLSVHSPHTPLFIAADRQPDSLSCVVLAQVVLSEDAMDLTPIGVWGEQLVNSFLCHWRDSGKPGRPAHVLWCNQSGESGQPYDFRLTFGPTSGSLEGVVYVEVKSTVKKEKSFIHLSANELDFALKEKERYHIFRVYSAGDAQHVRLCRIQNLAQCLHTKDLALYLFI</sequence>
<evidence type="ECO:0000313" key="5">
    <source>
        <dbReference type="Proteomes" id="UP000261620"/>
    </source>
</evidence>
<feature type="domain" description="Protein NO VEIN C-terminal" evidence="2">
    <location>
        <begin position="1723"/>
        <end position="1800"/>
    </location>
</feature>
<dbReference type="InterPro" id="IPR036890">
    <property type="entry name" value="HATPase_C_sf"/>
</dbReference>
<dbReference type="Pfam" id="PF13020">
    <property type="entry name" value="NOV_C"/>
    <property type="match status" value="1"/>
</dbReference>
<reference evidence="4" key="1">
    <citation type="submission" date="2025-08" db="UniProtKB">
        <authorList>
            <consortium name="Ensembl"/>
        </authorList>
    </citation>
    <scope>IDENTIFICATION</scope>
</reference>
<proteinExistence type="predicted"/>
<evidence type="ECO:0000259" key="3">
    <source>
        <dbReference type="Pfam" id="PF25794"/>
    </source>
</evidence>
<accession>A0A3Q3XFA1</accession>
<keyword evidence="5" id="KW-1185">Reference proteome</keyword>
<feature type="compositionally biased region" description="Basic and acidic residues" evidence="1">
    <location>
        <begin position="1575"/>
        <end position="1584"/>
    </location>
</feature>
<protein>
    <submittedName>
        <fullName evidence="4">Uncharacterized protein</fullName>
    </submittedName>
</protein>
<organism evidence="4 5">
    <name type="scientific">Mola mola</name>
    <name type="common">Ocean sunfish</name>
    <name type="synonym">Tetraodon mola</name>
    <dbReference type="NCBI Taxonomy" id="94237"/>
    <lineage>
        <taxon>Eukaryota</taxon>
        <taxon>Metazoa</taxon>
        <taxon>Chordata</taxon>
        <taxon>Craniata</taxon>
        <taxon>Vertebrata</taxon>
        <taxon>Euteleostomi</taxon>
        <taxon>Actinopterygii</taxon>
        <taxon>Neopterygii</taxon>
        <taxon>Teleostei</taxon>
        <taxon>Neoteleostei</taxon>
        <taxon>Acanthomorphata</taxon>
        <taxon>Eupercaria</taxon>
        <taxon>Tetraodontiformes</taxon>
        <taxon>Molidae</taxon>
        <taxon>Mola</taxon>
    </lineage>
</organism>
<dbReference type="SUPFAM" id="SSF55874">
    <property type="entry name" value="ATPase domain of HSP90 chaperone/DNA topoisomerase II/histidine kinase"/>
    <property type="match status" value="1"/>
</dbReference>
<dbReference type="OMA" id="ICRTEGS"/>
<dbReference type="InterPro" id="IPR052957">
    <property type="entry name" value="Auxin_embryo_med"/>
</dbReference>
<evidence type="ECO:0000256" key="1">
    <source>
        <dbReference type="SAM" id="MobiDB-lite"/>
    </source>
</evidence>
<evidence type="ECO:0000313" key="4">
    <source>
        <dbReference type="Ensembl" id="ENSMMOP00000027415.1"/>
    </source>
</evidence>
<feature type="compositionally biased region" description="Low complexity" evidence="1">
    <location>
        <begin position="1623"/>
        <end position="1633"/>
    </location>
</feature>
<evidence type="ECO:0000259" key="2">
    <source>
        <dbReference type="Pfam" id="PF13020"/>
    </source>
</evidence>
<dbReference type="Gene3D" id="3.30.565.10">
    <property type="entry name" value="Histidine kinase-like ATPase, C-terminal domain"/>
    <property type="match status" value="1"/>
</dbReference>